<proteinExistence type="predicted"/>
<reference evidence="1" key="1">
    <citation type="submission" date="2023-12" db="EMBL/GenBank/DDBJ databases">
        <title>Genome assembly of Anisodus tanguticus.</title>
        <authorList>
            <person name="Wang Y.-J."/>
        </authorList>
    </citation>
    <scope>NUCLEOTIDE SEQUENCE</scope>
    <source>
        <strain evidence="1">KB-2021</strain>
        <tissue evidence="1">Leaf</tissue>
    </source>
</reference>
<dbReference type="AlphaFoldDB" id="A0AAE1QT14"/>
<gene>
    <name evidence="1" type="ORF">RND71_040507</name>
</gene>
<keyword evidence="2" id="KW-1185">Reference proteome</keyword>
<accession>A0AAE1QT14</accession>
<dbReference type="EMBL" id="JAVYJV010000023">
    <property type="protein sequence ID" value="KAK4339045.1"/>
    <property type="molecule type" value="Genomic_DNA"/>
</dbReference>
<evidence type="ECO:0000313" key="2">
    <source>
        <dbReference type="Proteomes" id="UP001291623"/>
    </source>
</evidence>
<evidence type="ECO:0000313" key="1">
    <source>
        <dbReference type="EMBL" id="KAK4339045.1"/>
    </source>
</evidence>
<name>A0AAE1QT14_9SOLA</name>
<protein>
    <submittedName>
        <fullName evidence="1">Uncharacterized protein</fullName>
    </submittedName>
</protein>
<dbReference type="Proteomes" id="UP001291623">
    <property type="component" value="Unassembled WGS sequence"/>
</dbReference>
<sequence length="175" mass="19766">MERGPSLLSRFRHSKSKDSLFKFHNKVKEIGLLFSLFSIELWKALYSSDTDSPQLMTSPMGQTKANPFGCYDRQESLFRIRRPFNSLLRGSRTCASGPQRDSVGLSPAEIAQLHRDTEENAARCGGLLQEIRGRCKRFVHRAGAQDELTLKKLVDTVGILRRGRVARRGANPHSH</sequence>
<organism evidence="1 2">
    <name type="scientific">Anisodus tanguticus</name>
    <dbReference type="NCBI Taxonomy" id="243964"/>
    <lineage>
        <taxon>Eukaryota</taxon>
        <taxon>Viridiplantae</taxon>
        <taxon>Streptophyta</taxon>
        <taxon>Embryophyta</taxon>
        <taxon>Tracheophyta</taxon>
        <taxon>Spermatophyta</taxon>
        <taxon>Magnoliopsida</taxon>
        <taxon>eudicotyledons</taxon>
        <taxon>Gunneridae</taxon>
        <taxon>Pentapetalae</taxon>
        <taxon>asterids</taxon>
        <taxon>lamiids</taxon>
        <taxon>Solanales</taxon>
        <taxon>Solanaceae</taxon>
        <taxon>Solanoideae</taxon>
        <taxon>Hyoscyameae</taxon>
        <taxon>Anisodus</taxon>
    </lineage>
</organism>
<comment type="caution">
    <text evidence="1">The sequence shown here is derived from an EMBL/GenBank/DDBJ whole genome shotgun (WGS) entry which is preliminary data.</text>
</comment>